<feature type="compositionally biased region" description="Acidic residues" evidence="1">
    <location>
        <begin position="50"/>
        <end position="80"/>
    </location>
</feature>
<keyword evidence="3" id="KW-1185">Reference proteome</keyword>
<dbReference type="Proteomes" id="UP000265520">
    <property type="component" value="Unassembled WGS sequence"/>
</dbReference>
<dbReference type="EMBL" id="LXQA010773782">
    <property type="protein sequence ID" value="MCI70335.1"/>
    <property type="molecule type" value="Genomic_DNA"/>
</dbReference>
<protein>
    <submittedName>
        <fullName evidence="2">Uncharacterized protein</fullName>
    </submittedName>
</protein>
<comment type="caution">
    <text evidence="2">The sequence shown here is derived from an EMBL/GenBank/DDBJ whole genome shotgun (WGS) entry which is preliminary data.</text>
</comment>
<feature type="compositionally biased region" description="Polar residues" evidence="1">
    <location>
        <begin position="32"/>
        <end position="41"/>
    </location>
</feature>
<accession>A0A392UF26</accession>
<proteinExistence type="predicted"/>
<evidence type="ECO:0000313" key="3">
    <source>
        <dbReference type="Proteomes" id="UP000265520"/>
    </source>
</evidence>
<organism evidence="2 3">
    <name type="scientific">Trifolium medium</name>
    <dbReference type="NCBI Taxonomy" id="97028"/>
    <lineage>
        <taxon>Eukaryota</taxon>
        <taxon>Viridiplantae</taxon>
        <taxon>Streptophyta</taxon>
        <taxon>Embryophyta</taxon>
        <taxon>Tracheophyta</taxon>
        <taxon>Spermatophyta</taxon>
        <taxon>Magnoliopsida</taxon>
        <taxon>eudicotyledons</taxon>
        <taxon>Gunneridae</taxon>
        <taxon>Pentapetalae</taxon>
        <taxon>rosids</taxon>
        <taxon>fabids</taxon>
        <taxon>Fabales</taxon>
        <taxon>Fabaceae</taxon>
        <taxon>Papilionoideae</taxon>
        <taxon>50 kb inversion clade</taxon>
        <taxon>NPAAA clade</taxon>
        <taxon>Hologalegina</taxon>
        <taxon>IRL clade</taxon>
        <taxon>Trifolieae</taxon>
        <taxon>Trifolium</taxon>
    </lineage>
</organism>
<sequence length="80" mass="8451">AHSDKGTTDPIVGSVKEKTITPDVAQDVGASIAQTNPNDATITEFFGDSSDSEGTTEEEVGQDYLEIEDSADVVEDYPAE</sequence>
<reference evidence="2 3" key="1">
    <citation type="journal article" date="2018" name="Front. Plant Sci.">
        <title>Red Clover (Trifolium pratense) and Zigzag Clover (T. medium) - A Picture of Genomic Similarities and Differences.</title>
        <authorList>
            <person name="Dluhosova J."/>
            <person name="Istvanek J."/>
            <person name="Nedelnik J."/>
            <person name="Repkova J."/>
        </authorList>
    </citation>
    <scope>NUCLEOTIDE SEQUENCE [LARGE SCALE GENOMIC DNA]</scope>
    <source>
        <strain evidence="3">cv. 10/8</strain>
        <tissue evidence="2">Leaf</tissue>
    </source>
</reference>
<feature type="non-terminal residue" evidence="2">
    <location>
        <position position="80"/>
    </location>
</feature>
<name>A0A392UF26_9FABA</name>
<dbReference type="AlphaFoldDB" id="A0A392UF26"/>
<feature type="region of interest" description="Disordered" evidence="1">
    <location>
        <begin position="1"/>
        <end position="80"/>
    </location>
</feature>
<evidence type="ECO:0000256" key="1">
    <source>
        <dbReference type="SAM" id="MobiDB-lite"/>
    </source>
</evidence>
<feature type="non-terminal residue" evidence="2">
    <location>
        <position position="1"/>
    </location>
</feature>
<evidence type="ECO:0000313" key="2">
    <source>
        <dbReference type="EMBL" id="MCI70335.1"/>
    </source>
</evidence>